<feature type="compositionally biased region" description="Basic and acidic residues" evidence="1">
    <location>
        <begin position="83"/>
        <end position="100"/>
    </location>
</feature>
<feature type="chain" id="PRO_5022959780" evidence="2">
    <location>
        <begin position="30"/>
        <end position="340"/>
    </location>
</feature>
<dbReference type="Proteomes" id="UP000317421">
    <property type="component" value="Unassembled WGS sequence"/>
</dbReference>
<feature type="compositionally biased region" description="Gly residues" evidence="1">
    <location>
        <begin position="70"/>
        <end position="79"/>
    </location>
</feature>
<dbReference type="SUPFAM" id="SSF53474">
    <property type="entry name" value="alpha/beta-Hydrolases"/>
    <property type="match status" value="1"/>
</dbReference>
<feature type="signal peptide" evidence="2">
    <location>
        <begin position="1"/>
        <end position="29"/>
    </location>
</feature>
<evidence type="ECO:0000313" key="3">
    <source>
        <dbReference type="EMBL" id="TWU00265.1"/>
    </source>
</evidence>
<dbReference type="InterPro" id="IPR000801">
    <property type="entry name" value="Esterase-like"/>
</dbReference>
<dbReference type="GO" id="GO:0016747">
    <property type="term" value="F:acyltransferase activity, transferring groups other than amino-acyl groups"/>
    <property type="evidence" value="ECO:0007669"/>
    <property type="project" value="TreeGrafter"/>
</dbReference>
<reference evidence="3 4" key="1">
    <citation type="submission" date="2019-02" db="EMBL/GenBank/DDBJ databases">
        <title>Deep-cultivation of Planctomycetes and their phenomic and genomic characterization uncovers novel biology.</title>
        <authorList>
            <person name="Wiegand S."/>
            <person name="Jogler M."/>
            <person name="Boedeker C."/>
            <person name="Pinto D."/>
            <person name="Vollmers J."/>
            <person name="Rivas-Marin E."/>
            <person name="Kohn T."/>
            <person name="Peeters S.H."/>
            <person name="Heuer A."/>
            <person name="Rast P."/>
            <person name="Oberbeckmann S."/>
            <person name="Bunk B."/>
            <person name="Jeske O."/>
            <person name="Meyerdierks A."/>
            <person name="Storesund J.E."/>
            <person name="Kallscheuer N."/>
            <person name="Luecker S."/>
            <person name="Lage O.M."/>
            <person name="Pohl T."/>
            <person name="Merkel B.J."/>
            <person name="Hornburger P."/>
            <person name="Mueller R.-W."/>
            <person name="Bruemmer F."/>
            <person name="Labrenz M."/>
            <person name="Spormann A.M."/>
            <person name="Op Den Camp H."/>
            <person name="Overmann J."/>
            <person name="Amann R."/>
            <person name="Jetten M.S.M."/>
            <person name="Mascher T."/>
            <person name="Medema M.H."/>
            <person name="Devos D.P."/>
            <person name="Kaster A.-K."/>
            <person name="Ovreas L."/>
            <person name="Rohde M."/>
            <person name="Galperin M.Y."/>
            <person name="Jogler C."/>
        </authorList>
    </citation>
    <scope>NUCLEOTIDE SEQUENCE [LARGE SCALE GENOMIC DNA]</scope>
    <source>
        <strain evidence="3 4">Pla108</strain>
    </source>
</reference>
<keyword evidence="2" id="KW-0732">Signal</keyword>
<keyword evidence="3" id="KW-0624">Polysaccharide degradation</keyword>
<dbReference type="PANTHER" id="PTHR48098:SF1">
    <property type="entry name" value="DIACYLGLYCEROL ACYLTRANSFERASE_MYCOLYLTRANSFERASE AG85A"/>
    <property type="match status" value="1"/>
</dbReference>
<sequence length="340" mass="36647" precursor="true">MLNKFSIALLVLSVSTLVASLAGATRAQATEEASAPDSAEADSGQADSGQDEAAGQDSADARPARRNGRRGGPGFGGPIELGPDDKPAFDDPPADFKKVRDNIPHGKLEMIPYDSKSVGTKRNMNVYTPPGYTTDKKYPVLYLLHGIGGDETEWQRFATPGVILDNLIADGKAEPMIIVMPNGRAQKNDRAEGNVFGSAPSFAEFDKDLLNDVIPTIESRYSVAADREHRALAGLSMGGGQSLNFGLGNLDTFAWVGGFSSAPNTKPAEQLVSDPAAAREKLKLLWLACGNKDGLIRISQGVHAYLKEHDVPHVWHVDSYGHDPTEWSNNLYLFAQRLFK</sequence>
<organism evidence="3 4">
    <name type="scientific">Botrimarina colliarenosi</name>
    <dbReference type="NCBI Taxonomy" id="2528001"/>
    <lineage>
        <taxon>Bacteria</taxon>
        <taxon>Pseudomonadati</taxon>
        <taxon>Planctomycetota</taxon>
        <taxon>Planctomycetia</taxon>
        <taxon>Pirellulales</taxon>
        <taxon>Lacipirellulaceae</taxon>
        <taxon>Botrimarina</taxon>
    </lineage>
</organism>
<accession>A0A5C6AJN6</accession>
<dbReference type="InterPro" id="IPR050583">
    <property type="entry name" value="Mycobacterial_A85_antigen"/>
</dbReference>
<evidence type="ECO:0000256" key="1">
    <source>
        <dbReference type="SAM" id="MobiDB-lite"/>
    </source>
</evidence>
<keyword evidence="3" id="KW-0378">Hydrolase</keyword>
<dbReference type="AlphaFoldDB" id="A0A5C6AJN6"/>
<dbReference type="OrthoDB" id="184858at2"/>
<dbReference type="RefSeq" id="WP_146443950.1">
    <property type="nucleotide sequence ID" value="NZ_SJPR01000001.1"/>
</dbReference>
<feature type="compositionally biased region" description="Low complexity" evidence="1">
    <location>
        <begin position="30"/>
        <end position="43"/>
    </location>
</feature>
<keyword evidence="3" id="KW-0119">Carbohydrate metabolism</keyword>
<dbReference type="GO" id="GO:0031176">
    <property type="term" value="F:endo-1,4-beta-xylanase activity"/>
    <property type="evidence" value="ECO:0007669"/>
    <property type="project" value="UniProtKB-EC"/>
</dbReference>
<evidence type="ECO:0000256" key="2">
    <source>
        <dbReference type="SAM" id="SignalP"/>
    </source>
</evidence>
<comment type="caution">
    <text evidence="3">The sequence shown here is derived from an EMBL/GenBank/DDBJ whole genome shotgun (WGS) entry which is preliminary data.</text>
</comment>
<dbReference type="InterPro" id="IPR029058">
    <property type="entry name" value="AB_hydrolase_fold"/>
</dbReference>
<dbReference type="PANTHER" id="PTHR48098">
    <property type="entry name" value="ENTEROCHELIN ESTERASE-RELATED"/>
    <property type="match status" value="1"/>
</dbReference>
<protein>
    <submittedName>
        <fullName evidence="3">Endo-1,4-beta-xylanase Z</fullName>
        <ecNumber evidence="3">3.2.1.8</ecNumber>
    </submittedName>
</protein>
<dbReference type="EMBL" id="SJPR01000001">
    <property type="protein sequence ID" value="TWU00265.1"/>
    <property type="molecule type" value="Genomic_DNA"/>
</dbReference>
<keyword evidence="3" id="KW-0858">Xylan degradation</keyword>
<keyword evidence="3" id="KW-0326">Glycosidase</keyword>
<dbReference type="Gene3D" id="3.40.50.1820">
    <property type="entry name" value="alpha/beta hydrolase"/>
    <property type="match status" value="1"/>
</dbReference>
<feature type="region of interest" description="Disordered" evidence="1">
    <location>
        <begin position="27"/>
        <end position="100"/>
    </location>
</feature>
<gene>
    <name evidence="3" type="primary">xynZ</name>
    <name evidence="3" type="ORF">Pla108_12130</name>
</gene>
<dbReference type="GO" id="GO:0045493">
    <property type="term" value="P:xylan catabolic process"/>
    <property type="evidence" value="ECO:0007669"/>
    <property type="project" value="UniProtKB-KW"/>
</dbReference>
<evidence type="ECO:0000313" key="4">
    <source>
        <dbReference type="Proteomes" id="UP000317421"/>
    </source>
</evidence>
<name>A0A5C6AJN6_9BACT</name>
<proteinExistence type="predicted"/>
<dbReference type="Pfam" id="PF00756">
    <property type="entry name" value="Esterase"/>
    <property type="match status" value="1"/>
</dbReference>
<keyword evidence="4" id="KW-1185">Reference proteome</keyword>
<dbReference type="EC" id="3.2.1.8" evidence="3"/>